<accession>A0ABY6YY53</accession>
<proteinExistence type="predicted"/>
<organism evidence="1 2">
    <name type="scientific">Alicyclobacillus dauci</name>
    <dbReference type="NCBI Taxonomy" id="1475485"/>
    <lineage>
        <taxon>Bacteria</taxon>
        <taxon>Bacillati</taxon>
        <taxon>Bacillota</taxon>
        <taxon>Bacilli</taxon>
        <taxon>Bacillales</taxon>
        <taxon>Alicyclobacillaceae</taxon>
        <taxon>Alicyclobacillus</taxon>
    </lineage>
</organism>
<dbReference type="Proteomes" id="UP001164803">
    <property type="component" value="Chromosome"/>
</dbReference>
<name>A0ABY6YY53_9BACL</name>
<reference evidence="1" key="1">
    <citation type="submission" date="2022-08" db="EMBL/GenBank/DDBJ databases">
        <title>Alicyclobacillus dauci DSM2870, complete genome.</title>
        <authorList>
            <person name="Wang Q."/>
            <person name="Cai R."/>
            <person name="Wang Z."/>
        </authorList>
    </citation>
    <scope>NUCLEOTIDE SEQUENCE</scope>
    <source>
        <strain evidence="1">DSM 28700</strain>
    </source>
</reference>
<keyword evidence="2" id="KW-1185">Reference proteome</keyword>
<evidence type="ECO:0000313" key="2">
    <source>
        <dbReference type="Proteomes" id="UP001164803"/>
    </source>
</evidence>
<dbReference type="RefSeq" id="WP_268041791.1">
    <property type="nucleotide sequence ID" value="NZ_CP104064.1"/>
</dbReference>
<protein>
    <submittedName>
        <fullName evidence="1">Uncharacterized protein</fullName>
    </submittedName>
</protein>
<evidence type="ECO:0000313" key="1">
    <source>
        <dbReference type="EMBL" id="WAH35009.1"/>
    </source>
</evidence>
<sequence length="53" mass="6090">MTAVAEQPERLGTCRVCGYPVKSDEAYTQDFVSGWYFHAGCQMPESEKRRDEE</sequence>
<gene>
    <name evidence="1" type="ORF">NZD86_11775</name>
</gene>
<dbReference type="EMBL" id="CP104064">
    <property type="protein sequence ID" value="WAH35009.1"/>
    <property type="molecule type" value="Genomic_DNA"/>
</dbReference>